<dbReference type="AlphaFoldDB" id="A0A067ST79"/>
<gene>
    <name evidence="2" type="ORF">GALMADRAFT_144375</name>
</gene>
<sequence length="145" mass="15407">MTTITSVDTSSKDPRPAHVSQPPPPSLRQPASWLLPPGSFFPLTTAYASPVNTLRVEPPPPIVSLHPPPPTPCHESRPAHTVAIDHACQWAMTWETAFREDDSTGSIIASTGAASSVWQHLDQEQRCSAGVSLTAAPAVAMPNAD</sequence>
<name>A0A067ST79_GALM3</name>
<evidence type="ECO:0000313" key="2">
    <source>
        <dbReference type="EMBL" id="KDR70904.1"/>
    </source>
</evidence>
<keyword evidence="3" id="KW-1185">Reference proteome</keyword>
<accession>A0A067ST79</accession>
<proteinExistence type="predicted"/>
<evidence type="ECO:0000256" key="1">
    <source>
        <dbReference type="SAM" id="MobiDB-lite"/>
    </source>
</evidence>
<evidence type="ECO:0000313" key="3">
    <source>
        <dbReference type="Proteomes" id="UP000027222"/>
    </source>
</evidence>
<organism evidence="2 3">
    <name type="scientific">Galerina marginata (strain CBS 339.88)</name>
    <dbReference type="NCBI Taxonomy" id="685588"/>
    <lineage>
        <taxon>Eukaryota</taxon>
        <taxon>Fungi</taxon>
        <taxon>Dikarya</taxon>
        <taxon>Basidiomycota</taxon>
        <taxon>Agaricomycotina</taxon>
        <taxon>Agaricomycetes</taxon>
        <taxon>Agaricomycetidae</taxon>
        <taxon>Agaricales</taxon>
        <taxon>Agaricineae</taxon>
        <taxon>Strophariaceae</taxon>
        <taxon>Galerina</taxon>
    </lineage>
</organism>
<dbReference type="HOGENOM" id="CLU_1786999_0_0_1"/>
<feature type="region of interest" description="Disordered" evidence="1">
    <location>
        <begin position="1"/>
        <end position="31"/>
    </location>
</feature>
<reference evidence="3" key="1">
    <citation type="journal article" date="2014" name="Proc. Natl. Acad. Sci. U.S.A.">
        <title>Extensive sampling of basidiomycete genomes demonstrates inadequacy of the white-rot/brown-rot paradigm for wood decay fungi.</title>
        <authorList>
            <person name="Riley R."/>
            <person name="Salamov A.A."/>
            <person name="Brown D.W."/>
            <person name="Nagy L.G."/>
            <person name="Floudas D."/>
            <person name="Held B.W."/>
            <person name="Levasseur A."/>
            <person name="Lombard V."/>
            <person name="Morin E."/>
            <person name="Otillar R."/>
            <person name="Lindquist E.A."/>
            <person name="Sun H."/>
            <person name="LaButti K.M."/>
            <person name="Schmutz J."/>
            <person name="Jabbour D."/>
            <person name="Luo H."/>
            <person name="Baker S.E."/>
            <person name="Pisabarro A.G."/>
            <person name="Walton J.D."/>
            <person name="Blanchette R.A."/>
            <person name="Henrissat B."/>
            <person name="Martin F."/>
            <person name="Cullen D."/>
            <person name="Hibbett D.S."/>
            <person name="Grigoriev I.V."/>
        </authorList>
    </citation>
    <scope>NUCLEOTIDE SEQUENCE [LARGE SCALE GENOMIC DNA]</scope>
    <source>
        <strain evidence="3">CBS 339.88</strain>
    </source>
</reference>
<dbReference type="Proteomes" id="UP000027222">
    <property type="component" value="Unassembled WGS sequence"/>
</dbReference>
<dbReference type="EMBL" id="KL142395">
    <property type="protein sequence ID" value="KDR70904.1"/>
    <property type="molecule type" value="Genomic_DNA"/>
</dbReference>
<protein>
    <submittedName>
        <fullName evidence="2">Uncharacterized protein</fullName>
    </submittedName>
</protein>